<dbReference type="OrthoDB" id="3269400at2759"/>
<dbReference type="Proteomes" id="UP000298030">
    <property type="component" value="Unassembled WGS sequence"/>
</dbReference>
<comment type="caution">
    <text evidence="3">The sequence shown here is derived from an EMBL/GenBank/DDBJ whole genome shotgun (WGS) entry which is preliminary data.</text>
</comment>
<evidence type="ECO:0000313" key="4">
    <source>
        <dbReference type="Proteomes" id="UP000298030"/>
    </source>
</evidence>
<protein>
    <submittedName>
        <fullName evidence="3">Uncharacterized protein</fullName>
    </submittedName>
</protein>
<keyword evidence="4" id="KW-1185">Reference proteome</keyword>
<dbReference type="AlphaFoldDB" id="A0A4Y7THI7"/>
<dbReference type="EMBL" id="QPFP01000012">
    <property type="protein sequence ID" value="TEB33636.1"/>
    <property type="molecule type" value="Genomic_DNA"/>
</dbReference>
<feature type="coiled-coil region" evidence="1">
    <location>
        <begin position="29"/>
        <end position="56"/>
    </location>
</feature>
<sequence>MSLKSPFSRHLEENDVLSIEEIQLIKKFIQGEQETLDSLDAELAGVREAVSELLDRQRALQARRSLQDEFIKRHSALLSPMRTLPLDILHQIFMALRTSHAGWMDSNQRKQKIHHPMVILSHVCRQWRSLSLGMPLLWVDLPFNSLQWHSPGTVITPSDSDRLFRFPQSMASLTEMVVAFISRSASCPVNFALTAKDPHIIIIQEDVEFSKSISPLVDVLLKARWGEIFLDLRFFPKSSPLKRFLPIPSHSRETIRTIKVYISGTGMPRDDLNIIDRGGASPQHLRSLDINIPGQKLRDVAVDWTRLTEFSMGPTWSRRHHSWHGQGSCPTLTPEEVLSMLRHCRSLIRCQLRLNHGSQQVHAPVFAGPLPETQIALRHLESLEIWASLAPRSFAASLLTPSLQRLSTIYEIFNGHRAPEGRSDSALCHWIGTHGEQLVDVSFDYASLTPPALEFCLEHLPNVRLLTIVPFMFHRNEEIRRSTRWHPDSAYHGPRTPPTTHPEVQQLWQSP</sequence>
<keyword evidence="1" id="KW-0175">Coiled coil</keyword>
<reference evidence="3 4" key="1">
    <citation type="journal article" date="2019" name="Nat. Ecol. Evol.">
        <title>Megaphylogeny resolves global patterns of mushroom evolution.</title>
        <authorList>
            <person name="Varga T."/>
            <person name="Krizsan K."/>
            <person name="Foldi C."/>
            <person name="Dima B."/>
            <person name="Sanchez-Garcia M."/>
            <person name="Sanchez-Ramirez S."/>
            <person name="Szollosi G.J."/>
            <person name="Szarkandi J.G."/>
            <person name="Papp V."/>
            <person name="Albert L."/>
            <person name="Andreopoulos W."/>
            <person name="Angelini C."/>
            <person name="Antonin V."/>
            <person name="Barry K.W."/>
            <person name="Bougher N.L."/>
            <person name="Buchanan P."/>
            <person name="Buyck B."/>
            <person name="Bense V."/>
            <person name="Catcheside P."/>
            <person name="Chovatia M."/>
            <person name="Cooper J."/>
            <person name="Damon W."/>
            <person name="Desjardin D."/>
            <person name="Finy P."/>
            <person name="Geml J."/>
            <person name="Haridas S."/>
            <person name="Hughes K."/>
            <person name="Justo A."/>
            <person name="Karasinski D."/>
            <person name="Kautmanova I."/>
            <person name="Kiss B."/>
            <person name="Kocsube S."/>
            <person name="Kotiranta H."/>
            <person name="LaButti K.M."/>
            <person name="Lechner B.E."/>
            <person name="Liimatainen K."/>
            <person name="Lipzen A."/>
            <person name="Lukacs Z."/>
            <person name="Mihaltcheva S."/>
            <person name="Morgado L.N."/>
            <person name="Niskanen T."/>
            <person name="Noordeloos M.E."/>
            <person name="Ohm R.A."/>
            <person name="Ortiz-Santana B."/>
            <person name="Ovrebo C."/>
            <person name="Racz N."/>
            <person name="Riley R."/>
            <person name="Savchenko A."/>
            <person name="Shiryaev A."/>
            <person name="Soop K."/>
            <person name="Spirin V."/>
            <person name="Szebenyi C."/>
            <person name="Tomsovsky M."/>
            <person name="Tulloss R.E."/>
            <person name="Uehling J."/>
            <person name="Grigoriev I.V."/>
            <person name="Vagvolgyi C."/>
            <person name="Papp T."/>
            <person name="Martin F.M."/>
            <person name="Miettinen O."/>
            <person name="Hibbett D.S."/>
            <person name="Nagy L.G."/>
        </authorList>
    </citation>
    <scope>NUCLEOTIDE SEQUENCE [LARGE SCALE GENOMIC DNA]</scope>
    <source>
        <strain evidence="3 4">FP101781</strain>
    </source>
</reference>
<gene>
    <name evidence="3" type="ORF">FA13DRAFT_1790027</name>
</gene>
<dbReference type="STRING" id="71717.A0A4Y7THI7"/>
<name>A0A4Y7THI7_COPMI</name>
<feature type="compositionally biased region" description="Polar residues" evidence="2">
    <location>
        <begin position="502"/>
        <end position="511"/>
    </location>
</feature>
<evidence type="ECO:0000256" key="2">
    <source>
        <dbReference type="SAM" id="MobiDB-lite"/>
    </source>
</evidence>
<accession>A0A4Y7THI7</accession>
<evidence type="ECO:0000313" key="3">
    <source>
        <dbReference type="EMBL" id="TEB33636.1"/>
    </source>
</evidence>
<organism evidence="3 4">
    <name type="scientific">Coprinellus micaceus</name>
    <name type="common">Glistening ink-cap mushroom</name>
    <name type="synonym">Coprinus micaceus</name>
    <dbReference type="NCBI Taxonomy" id="71717"/>
    <lineage>
        <taxon>Eukaryota</taxon>
        <taxon>Fungi</taxon>
        <taxon>Dikarya</taxon>
        <taxon>Basidiomycota</taxon>
        <taxon>Agaricomycotina</taxon>
        <taxon>Agaricomycetes</taxon>
        <taxon>Agaricomycetidae</taxon>
        <taxon>Agaricales</taxon>
        <taxon>Agaricineae</taxon>
        <taxon>Psathyrellaceae</taxon>
        <taxon>Coprinellus</taxon>
    </lineage>
</organism>
<proteinExistence type="predicted"/>
<evidence type="ECO:0000256" key="1">
    <source>
        <dbReference type="SAM" id="Coils"/>
    </source>
</evidence>
<feature type="region of interest" description="Disordered" evidence="2">
    <location>
        <begin position="484"/>
        <end position="511"/>
    </location>
</feature>